<evidence type="ECO:0000313" key="12">
    <source>
        <dbReference type="EMBL" id="WFD02710.1"/>
    </source>
</evidence>
<comment type="catalytic activity">
    <reaction evidence="6">
        <text>dUMP + (6R)-5,10-methylene-5,6,7,8-tetrahydrofolate = 7,8-dihydrofolate + dTMP</text>
        <dbReference type="Rhea" id="RHEA:12104"/>
        <dbReference type="ChEBI" id="CHEBI:15636"/>
        <dbReference type="ChEBI" id="CHEBI:57451"/>
        <dbReference type="ChEBI" id="CHEBI:63528"/>
        <dbReference type="ChEBI" id="CHEBI:246422"/>
        <dbReference type="EC" id="2.1.1.45"/>
    </reaction>
</comment>
<dbReference type="EC" id="2.1.1.45" evidence="2"/>
<evidence type="ECO:0000256" key="10">
    <source>
        <dbReference type="SAM" id="MobiDB-lite"/>
    </source>
</evidence>
<dbReference type="CDD" id="cd07067">
    <property type="entry name" value="HP_PGM_like"/>
    <property type="match status" value="1"/>
</dbReference>
<dbReference type="CDD" id="cd00351">
    <property type="entry name" value="TS_Pyrimidine_HMase"/>
    <property type="match status" value="1"/>
</dbReference>
<dbReference type="GO" id="GO:0005829">
    <property type="term" value="C:cytosol"/>
    <property type="evidence" value="ECO:0007669"/>
    <property type="project" value="TreeGrafter"/>
</dbReference>
<organism evidence="12 13">
    <name type="scientific">Malassezia obtusa</name>
    <dbReference type="NCBI Taxonomy" id="76774"/>
    <lineage>
        <taxon>Eukaryota</taxon>
        <taxon>Fungi</taxon>
        <taxon>Dikarya</taxon>
        <taxon>Basidiomycota</taxon>
        <taxon>Ustilaginomycotina</taxon>
        <taxon>Malasseziomycetes</taxon>
        <taxon>Malasseziales</taxon>
        <taxon>Malasseziaceae</taxon>
        <taxon>Malassezia</taxon>
    </lineage>
</organism>
<feature type="active site" evidence="9">
    <location>
        <position position="405"/>
    </location>
</feature>
<feature type="binding site" evidence="8">
    <location>
        <begin position="103"/>
        <end position="106"/>
    </location>
    <ligand>
        <name>substrate</name>
    </ligand>
</feature>
<dbReference type="HAMAP" id="MF_00008">
    <property type="entry name" value="Thymidy_synth_bact"/>
    <property type="match status" value="1"/>
</dbReference>
<evidence type="ECO:0000256" key="4">
    <source>
        <dbReference type="ARBA" id="ARBA00022679"/>
    </source>
</evidence>
<gene>
    <name evidence="12" type="primary">TMP1</name>
    <name evidence="12" type="ORF">MOBT1_001394</name>
</gene>
<evidence type="ECO:0000256" key="3">
    <source>
        <dbReference type="ARBA" id="ARBA00022603"/>
    </source>
</evidence>
<dbReference type="NCBIfam" id="TIGR03284">
    <property type="entry name" value="thym_sym"/>
    <property type="match status" value="1"/>
</dbReference>
<dbReference type="EMBL" id="CP119935">
    <property type="protein sequence ID" value="WFD02710.1"/>
    <property type="molecule type" value="Genomic_DNA"/>
</dbReference>
<dbReference type="InterPro" id="IPR045097">
    <property type="entry name" value="Thymidate_synth/dCMP_Mease"/>
</dbReference>
<feature type="binding site" evidence="8">
    <location>
        <position position="72"/>
    </location>
    <ligand>
        <name>substrate</name>
    </ligand>
</feature>
<dbReference type="Gene3D" id="3.30.572.10">
    <property type="entry name" value="Thymidylate synthase/dCMP hydroxymethylase domain"/>
    <property type="match status" value="1"/>
</dbReference>
<dbReference type="InterPro" id="IPR000398">
    <property type="entry name" value="Thymidylate_synthase"/>
</dbReference>
<dbReference type="FunFam" id="3.30.572.10:FF:000013">
    <property type="entry name" value="Thymidylate synthase"/>
    <property type="match status" value="1"/>
</dbReference>
<feature type="active site" description="Tele-phosphohistidine intermediate" evidence="7">
    <location>
        <position position="14"/>
    </location>
</feature>
<evidence type="ECO:0000256" key="7">
    <source>
        <dbReference type="PIRSR" id="PIRSR613078-1"/>
    </source>
</evidence>
<protein>
    <recommendedName>
        <fullName evidence="2">thymidylate synthase</fullName>
        <ecNumber evidence="2">2.1.1.45</ecNumber>
    </recommendedName>
</protein>
<evidence type="ECO:0000256" key="5">
    <source>
        <dbReference type="ARBA" id="ARBA00022727"/>
    </source>
</evidence>
<evidence type="ECO:0000256" key="9">
    <source>
        <dbReference type="PROSITE-ProRule" id="PRU10016"/>
    </source>
</evidence>
<evidence type="ECO:0000259" key="11">
    <source>
        <dbReference type="Pfam" id="PF00303"/>
    </source>
</evidence>
<dbReference type="Proteomes" id="UP001214603">
    <property type="component" value="Chromosome 2"/>
</dbReference>
<dbReference type="InterPro" id="IPR020940">
    <property type="entry name" value="Thymidylate_synthase_AS"/>
</dbReference>
<accession>A0AAF0E0G2</accession>
<dbReference type="InterPro" id="IPR029033">
    <property type="entry name" value="His_PPase_superfam"/>
</dbReference>
<dbReference type="Gene3D" id="3.40.50.1240">
    <property type="entry name" value="Phosphoglycerate mutase-like"/>
    <property type="match status" value="1"/>
</dbReference>
<keyword evidence="3 12" id="KW-0489">Methyltransferase</keyword>
<proteinExistence type="inferred from homology"/>
<dbReference type="GO" id="GO:0004799">
    <property type="term" value="F:thymidylate synthase activity"/>
    <property type="evidence" value="ECO:0007669"/>
    <property type="project" value="UniProtKB-EC"/>
</dbReference>
<feature type="active site" description="Proton donor/acceptor" evidence="7">
    <location>
        <position position="103"/>
    </location>
</feature>
<dbReference type="GO" id="GO:0032259">
    <property type="term" value="P:methylation"/>
    <property type="evidence" value="ECO:0007669"/>
    <property type="project" value="UniProtKB-KW"/>
</dbReference>
<dbReference type="InterPro" id="IPR013078">
    <property type="entry name" value="His_Pase_superF_clade-1"/>
</dbReference>
<evidence type="ECO:0000256" key="8">
    <source>
        <dbReference type="PIRSR" id="PIRSR613078-2"/>
    </source>
</evidence>
<keyword evidence="4 12" id="KW-0808">Transferase</keyword>
<dbReference type="SUPFAM" id="SSF55831">
    <property type="entry name" value="Thymidylate synthase/dCMP hydroxymethylase"/>
    <property type="match status" value="1"/>
</dbReference>
<dbReference type="SMART" id="SM00855">
    <property type="entry name" value="PGAM"/>
    <property type="match status" value="1"/>
</dbReference>
<dbReference type="GO" id="GO:0005739">
    <property type="term" value="C:mitochondrion"/>
    <property type="evidence" value="ECO:0007669"/>
    <property type="project" value="TreeGrafter"/>
</dbReference>
<evidence type="ECO:0000256" key="6">
    <source>
        <dbReference type="ARBA" id="ARBA00047344"/>
    </source>
</evidence>
<dbReference type="Pfam" id="PF00300">
    <property type="entry name" value="His_Phos_1"/>
    <property type="match status" value="1"/>
</dbReference>
<comment type="pathway">
    <text evidence="1">Pyrimidine metabolism; dTTP biosynthesis.</text>
</comment>
<name>A0AAF0E0G2_9BASI</name>
<sequence length="534" mass="59878">MGRAPMPQLILIRHGITEWSKSHRHTGRTDLPLLDEGVAEARAFGTQLVGRGPDAVIDLENLYAIERSPRTRCAQTTDAVFGSEAERARRHMPAVTINDELREWDYGAYEGVTTHAIRETRPGWDVFRDGCPDSESDAAQPGESPQDVSDRADRVLAHVRAMHAEHHNVVLVSHGHFSRVLLTRFLRLPVSAGALFDMETTGVAVLSYAHDSLDEPVLKAMFSPKLYPHMPGGGHEERQYLDLVADVIRRGELRQDRTGTGTRALFAPHTTLKFSLRNHTLPLLTTKRVFFRGVLEELLWFISGNTDANALAERNVHIWDGNGSADFLQKRGLGHRRAGDLGPVYGFQWRHFGAQYVDADTDYSGKGVDQLAHVIHQIKTNPTDRRILMSAWNPPDLPLMALPPCHILCQFFVSLPTPDEQAAGRKPQLSCQMYQRSCDLGLGVPFNIASYALLTHLIAHVTGCEAAEFTLAMGDAHVYLDHIEPLQEQLAREPRTFPTIHIKRDVHAIDDFRADDIEVRDYHPHGKIDMRMSV</sequence>
<dbReference type="InterPro" id="IPR036926">
    <property type="entry name" value="Thymidate_synth/dCMP_Mease_sf"/>
</dbReference>
<dbReference type="Pfam" id="PF00303">
    <property type="entry name" value="Thymidylat_synt"/>
    <property type="match status" value="1"/>
</dbReference>
<feature type="region of interest" description="Disordered" evidence="10">
    <location>
        <begin position="129"/>
        <end position="149"/>
    </location>
</feature>
<evidence type="ECO:0000256" key="2">
    <source>
        <dbReference type="ARBA" id="ARBA00011947"/>
    </source>
</evidence>
<reference evidence="12" key="1">
    <citation type="submission" date="2023-03" db="EMBL/GenBank/DDBJ databases">
        <title>Mating type loci evolution in Malassezia.</title>
        <authorList>
            <person name="Coelho M.A."/>
        </authorList>
    </citation>
    <scope>NUCLEOTIDE SEQUENCE</scope>
    <source>
        <strain evidence="12">CBS 7876</strain>
    </source>
</reference>
<evidence type="ECO:0000313" key="13">
    <source>
        <dbReference type="Proteomes" id="UP001214603"/>
    </source>
</evidence>
<keyword evidence="13" id="KW-1185">Reference proteome</keyword>
<dbReference type="SUPFAM" id="SSF53254">
    <property type="entry name" value="Phosphoglycerate mutase-like"/>
    <property type="match status" value="1"/>
</dbReference>
<dbReference type="AlphaFoldDB" id="A0AAF0E0G2"/>
<evidence type="ECO:0000256" key="1">
    <source>
        <dbReference type="ARBA" id="ARBA00004992"/>
    </source>
</evidence>
<feature type="domain" description="Thymidylate synthase/dCMP hydroxymethylase" evidence="11">
    <location>
        <begin position="238"/>
        <end position="534"/>
    </location>
</feature>
<dbReference type="GO" id="GO:0006231">
    <property type="term" value="P:dTMP biosynthetic process"/>
    <property type="evidence" value="ECO:0007669"/>
    <property type="project" value="InterPro"/>
</dbReference>
<feature type="binding site" evidence="8">
    <location>
        <begin position="26"/>
        <end position="27"/>
    </location>
    <ligand>
        <name>substrate</name>
    </ligand>
</feature>
<dbReference type="PANTHER" id="PTHR11548:SF2">
    <property type="entry name" value="THYMIDYLATE SYNTHASE"/>
    <property type="match status" value="1"/>
</dbReference>
<dbReference type="PANTHER" id="PTHR11548">
    <property type="entry name" value="THYMIDYLATE SYNTHASE 1"/>
    <property type="match status" value="1"/>
</dbReference>
<keyword evidence="5" id="KW-0545">Nucleotide biosynthesis</keyword>
<dbReference type="PRINTS" id="PR00108">
    <property type="entry name" value="THYMDSNTHASE"/>
</dbReference>
<dbReference type="PROSITE" id="PS00091">
    <property type="entry name" value="THYMIDYLATE_SYNTHASE"/>
    <property type="match status" value="1"/>
</dbReference>
<dbReference type="InterPro" id="IPR023451">
    <property type="entry name" value="Thymidate_synth/dCMP_Mease_dom"/>
</dbReference>